<evidence type="ECO:0000313" key="3">
    <source>
        <dbReference type="EMBL" id="RFC68782.1"/>
    </source>
</evidence>
<dbReference type="InterPro" id="IPR029058">
    <property type="entry name" value="AB_hydrolase_fold"/>
</dbReference>
<evidence type="ECO:0000259" key="2">
    <source>
        <dbReference type="Pfam" id="PF06057"/>
    </source>
</evidence>
<evidence type="ECO:0000313" key="4">
    <source>
        <dbReference type="Proteomes" id="UP000262379"/>
    </source>
</evidence>
<keyword evidence="4" id="KW-1185">Reference proteome</keyword>
<protein>
    <submittedName>
        <fullName evidence="3">Virulence factor family protein</fullName>
    </submittedName>
</protein>
<feature type="domain" description="Bacterial virulence" evidence="2">
    <location>
        <begin position="255"/>
        <end position="437"/>
    </location>
</feature>
<proteinExistence type="predicted"/>
<name>A0A371XHT8_9HYPH</name>
<dbReference type="RefSeq" id="WP_116622550.1">
    <property type="nucleotide sequence ID" value="NZ_QURN01000003.1"/>
</dbReference>
<feature type="signal peptide" evidence="1">
    <location>
        <begin position="1"/>
        <end position="21"/>
    </location>
</feature>
<dbReference type="EMBL" id="QURN01000003">
    <property type="protein sequence ID" value="RFC68782.1"/>
    <property type="molecule type" value="Genomic_DNA"/>
</dbReference>
<keyword evidence="1" id="KW-0732">Signal</keyword>
<dbReference type="InterPro" id="IPR011225">
    <property type="entry name" value="IV_sec_VirJ"/>
</dbReference>
<dbReference type="Pfam" id="PF06057">
    <property type="entry name" value="VirJ"/>
    <property type="match status" value="1"/>
</dbReference>
<evidence type="ECO:0000256" key="1">
    <source>
        <dbReference type="SAM" id="SignalP"/>
    </source>
</evidence>
<dbReference type="InterPro" id="IPR010333">
    <property type="entry name" value="VirJ"/>
</dbReference>
<dbReference type="AlphaFoldDB" id="A0A371XHT8"/>
<comment type="caution">
    <text evidence="3">The sequence shown here is derived from an EMBL/GenBank/DDBJ whole genome shotgun (WGS) entry which is preliminary data.</text>
</comment>
<dbReference type="Gene3D" id="3.40.50.1820">
    <property type="entry name" value="alpha/beta hydrolase"/>
    <property type="match status" value="1"/>
</dbReference>
<accession>A0A371XHT8</accession>
<organism evidence="3 4">
    <name type="scientific">Mesorhizobium denitrificans</name>
    <dbReference type="NCBI Taxonomy" id="2294114"/>
    <lineage>
        <taxon>Bacteria</taxon>
        <taxon>Pseudomonadati</taxon>
        <taxon>Pseudomonadota</taxon>
        <taxon>Alphaproteobacteria</taxon>
        <taxon>Hyphomicrobiales</taxon>
        <taxon>Phyllobacteriaceae</taxon>
        <taxon>Mesorhizobium</taxon>
    </lineage>
</organism>
<dbReference type="PIRSF" id="PIRSF029063">
    <property type="entry name" value="IV_sec_VirJ"/>
    <property type="match status" value="1"/>
</dbReference>
<dbReference type="Proteomes" id="UP000262379">
    <property type="component" value="Unassembled WGS sequence"/>
</dbReference>
<sequence length="438" mass="46656">MKLKLAIFMGLAAIMPIAAQANDTAVSSGRLENVRLLAPQDDPKAMVIYFSDSSGWTSKDDTIVSTLRDDGDVVLGVDLGVYAAALDKSDGECLYVVGELTDLAQVAQRTLDIQTYLPPILVGIGEGATFAYAALADAPPNTLGGAVASGFANRLTTRLPFCPGSTATKTADGKSFSYAFDITMPEAATIYVPEDQVDAIQAAAEKQDQITVDALDIDTPENQIVDAVNNLADNLEPFGKLPAVDLPATTKPKAVAILISGDGGWRDLDKTMGEWLSTQGVHVVGLDSLHYFWSKRKPEELATDIAALVKDADPTQKLPVMLIGYSFGADVIPFAWPLLSADLQDRTKVLALLAPSLSTSFQVTISGWLGIDDSDRRIAPAIAALPKDKVTCIYGKDDADETACTDPAIAKSTVIETDGGHHFDGDYTTIAQRFLDRL</sequence>
<gene>
    <name evidence="3" type="ORF">DY251_03865</name>
</gene>
<dbReference type="SUPFAM" id="SSF53474">
    <property type="entry name" value="alpha/beta-Hydrolases"/>
    <property type="match status" value="2"/>
</dbReference>
<feature type="chain" id="PRO_5016704550" evidence="1">
    <location>
        <begin position="22"/>
        <end position="438"/>
    </location>
</feature>
<reference evidence="4" key="1">
    <citation type="submission" date="2018-08" db="EMBL/GenBank/DDBJ databases">
        <authorList>
            <person name="Im W.T."/>
        </authorList>
    </citation>
    <scope>NUCLEOTIDE SEQUENCE [LARGE SCALE GENOMIC DNA]</scope>
    <source>
        <strain evidence="4">LA-28</strain>
    </source>
</reference>